<accession>A0A859QRF7</accession>
<feature type="transmembrane region" description="Helical" evidence="14">
    <location>
        <begin position="12"/>
        <end position="34"/>
    </location>
</feature>
<feature type="transmembrane region" description="Helical" evidence="14">
    <location>
        <begin position="120"/>
        <end position="145"/>
    </location>
</feature>
<geneLocation type="plasmid" evidence="19">
    <name>pemeittgr7c</name>
</geneLocation>
<comment type="subcellular location">
    <subcellularLocation>
        <location evidence="2">Cell membrane</location>
        <topology evidence="2">Multi-pass membrane protein</topology>
    </subcellularLocation>
</comment>
<reference evidence="18 19" key="1">
    <citation type="submission" date="2019-06" db="EMBL/GenBank/DDBJ databases">
        <title>Complete genome sequence of Ensifer mexicanus ITTG R7 isolated from nodules of Acacia angustissima (Mill.) Kuntze.</title>
        <authorList>
            <person name="Rincon-Rosales R."/>
            <person name="Rogel M.A."/>
            <person name="Guerrero G."/>
            <person name="Rincon-Molina C.I."/>
            <person name="Lopez-Lopez A."/>
            <person name="Martinez-Romero E."/>
        </authorList>
    </citation>
    <scope>NUCLEOTIDE SEQUENCE [LARGE SCALE GENOMIC DNA]</scope>
    <source>
        <strain evidence="18 19">ITTG R7</strain>
        <plasmid evidence="19">pemeittgr7c</plasmid>
    </source>
</reference>
<dbReference type="GO" id="GO:0005524">
    <property type="term" value="F:ATP binding"/>
    <property type="evidence" value="ECO:0007669"/>
    <property type="project" value="UniProtKB-KW"/>
</dbReference>
<dbReference type="SMART" id="SM00388">
    <property type="entry name" value="HisKA"/>
    <property type="match status" value="1"/>
</dbReference>
<evidence type="ECO:0000256" key="6">
    <source>
        <dbReference type="ARBA" id="ARBA00022679"/>
    </source>
</evidence>
<dbReference type="PROSITE" id="PS50113">
    <property type="entry name" value="PAC"/>
    <property type="match status" value="1"/>
</dbReference>
<dbReference type="SUPFAM" id="SSF47384">
    <property type="entry name" value="Homodimeric domain of signal transducing histidine kinase"/>
    <property type="match status" value="1"/>
</dbReference>
<evidence type="ECO:0000256" key="11">
    <source>
        <dbReference type="ARBA" id="ARBA00022989"/>
    </source>
</evidence>
<evidence type="ECO:0000256" key="13">
    <source>
        <dbReference type="ARBA" id="ARBA00023136"/>
    </source>
</evidence>
<dbReference type="PANTHER" id="PTHR43065:SF10">
    <property type="entry name" value="PEROXIDE STRESS-ACTIVATED HISTIDINE KINASE MAK3"/>
    <property type="match status" value="1"/>
</dbReference>
<dbReference type="InterPro" id="IPR000700">
    <property type="entry name" value="PAS-assoc_C"/>
</dbReference>
<sequence>MMSVWLHRPRFLHLGLFIVAYVLASGFAQLLALVPGTGISIWPPSGLFMATLILASRPSWPWWVLGGFLAELSGNLLWFHNPLPVACLIFAGNALEAVAGAWLVNRACGRPVRLETLEEVLALVALGAGVAPVVSATVGSATLAWFGIQSFATAWPLWWIGDATGVLIVAPLALVVFQNWGSDAHLSVARWIEAGVLALIFLSIAALSLSGYLPFAYIIMPPLLWAATRFEFKGAAVALALLALITAGFTIIGASQFAGDPASQKEKQIMLQLFLAISAFSALIVAAISRQHQLATLTLRQSERSLRELVETLPALIWCAAPDGKPIYFSQQFSGFIGFNVEDKDVAGTSRLTSVLNAIIHPDDLATVGKLLAHSLATGEPYAQNHRLRRFDGEYRWVEMRAAAMRSDDGAIVQWNGVCLDIEDQVRARDELRLSQENLARASQAASLAELSASIAHEVNQPLAAVMANSHACQRWLMAEPPNIERAQKRLERIIQDASSAADVVSHTRALFKHSIETRTSTTLASVIADARNLMVEEATRRRVRMDVEVESNLPLVALDRVQIQQVLINLIRNGMDAMDSTAGERVFGIRVRRIGDVIQTEISDRGPGVAFPDRIFEPFFTTKEHGMGMGLAICRSIVESHGGRLWAENNEPHGATFIFTLPVHVTMEATASYAAGNRGRAL</sequence>
<feature type="transmembrane region" description="Helical" evidence="14">
    <location>
        <begin position="269"/>
        <end position="288"/>
    </location>
</feature>
<keyword evidence="7 14" id="KW-0812">Transmembrane</keyword>
<evidence type="ECO:0000256" key="5">
    <source>
        <dbReference type="ARBA" id="ARBA00022553"/>
    </source>
</evidence>
<dbReference type="InterPro" id="IPR000014">
    <property type="entry name" value="PAS"/>
</dbReference>
<evidence type="ECO:0000313" key="19">
    <source>
        <dbReference type="Proteomes" id="UP000510721"/>
    </source>
</evidence>
<dbReference type="InterPro" id="IPR035965">
    <property type="entry name" value="PAS-like_dom_sf"/>
</dbReference>
<evidence type="ECO:0000256" key="3">
    <source>
        <dbReference type="ARBA" id="ARBA00012438"/>
    </source>
</evidence>
<dbReference type="CDD" id="cd00130">
    <property type="entry name" value="PAS"/>
    <property type="match status" value="1"/>
</dbReference>
<keyword evidence="12" id="KW-0902">Two-component regulatory system</keyword>
<proteinExistence type="predicted"/>
<dbReference type="SMART" id="SM00086">
    <property type="entry name" value="PAC"/>
    <property type="match status" value="1"/>
</dbReference>
<keyword evidence="13 14" id="KW-0472">Membrane</keyword>
<feature type="domain" description="PAS" evidence="16">
    <location>
        <begin position="302"/>
        <end position="379"/>
    </location>
</feature>
<dbReference type="Gene3D" id="3.30.450.20">
    <property type="entry name" value="PAS domain"/>
    <property type="match status" value="1"/>
</dbReference>
<dbReference type="PROSITE" id="PS50109">
    <property type="entry name" value="HIS_KIN"/>
    <property type="match status" value="1"/>
</dbReference>
<dbReference type="KEGG" id="emx:FKV68_28590"/>
<keyword evidence="4" id="KW-1003">Cell membrane</keyword>
<dbReference type="InterPro" id="IPR003661">
    <property type="entry name" value="HisK_dim/P_dom"/>
</dbReference>
<dbReference type="NCBIfam" id="TIGR00229">
    <property type="entry name" value="sensory_box"/>
    <property type="match status" value="1"/>
</dbReference>
<keyword evidence="6" id="KW-0808">Transferase</keyword>
<dbReference type="PROSITE" id="PS50112">
    <property type="entry name" value="PAS"/>
    <property type="match status" value="1"/>
</dbReference>
<keyword evidence="19" id="KW-1185">Reference proteome</keyword>
<evidence type="ECO:0000256" key="8">
    <source>
        <dbReference type="ARBA" id="ARBA00022741"/>
    </source>
</evidence>
<gene>
    <name evidence="18" type="ORF">FKV68_28590</name>
</gene>
<dbReference type="Pfam" id="PF08447">
    <property type="entry name" value="PAS_3"/>
    <property type="match status" value="1"/>
</dbReference>
<dbReference type="Pfam" id="PF00512">
    <property type="entry name" value="HisKA"/>
    <property type="match status" value="1"/>
</dbReference>
<dbReference type="Pfam" id="PF05231">
    <property type="entry name" value="MASE1"/>
    <property type="match status" value="1"/>
</dbReference>
<comment type="catalytic activity">
    <reaction evidence="1">
        <text>ATP + protein L-histidine = ADP + protein N-phospho-L-histidine.</text>
        <dbReference type="EC" id="2.7.13.3"/>
    </reaction>
</comment>
<dbReference type="InterPro" id="IPR036097">
    <property type="entry name" value="HisK_dim/P_sf"/>
</dbReference>
<organism evidence="18 19">
    <name type="scientific">Sinorhizobium mexicanum</name>
    <dbReference type="NCBI Taxonomy" id="375549"/>
    <lineage>
        <taxon>Bacteria</taxon>
        <taxon>Pseudomonadati</taxon>
        <taxon>Pseudomonadota</taxon>
        <taxon>Alphaproteobacteria</taxon>
        <taxon>Hyphomicrobiales</taxon>
        <taxon>Rhizobiaceae</taxon>
        <taxon>Sinorhizobium/Ensifer group</taxon>
        <taxon>Sinorhizobium</taxon>
    </lineage>
</organism>
<evidence type="ECO:0000256" key="10">
    <source>
        <dbReference type="ARBA" id="ARBA00022840"/>
    </source>
</evidence>
<keyword evidence="18" id="KW-0614">Plasmid</keyword>
<evidence type="ECO:0000256" key="2">
    <source>
        <dbReference type="ARBA" id="ARBA00004651"/>
    </source>
</evidence>
<dbReference type="Proteomes" id="UP000510721">
    <property type="component" value="Plasmid pEmeITTGR7c"/>
</dbReference>
<dbReference type="InterPro" id="IPR004358">
    <property type="entry name" value="Sig_transdc_His_kin-like_C"/>
</dbReference>
<evidence type="ECO:0000256" key="14">
    <source>
        <dbReference type="SAM" id="Phobius"/>
    </source>
</evidence>
<keyword evidence="5" id="KW-0597">Phosphoprotein</keyword>
<dbReference type="Gene3D" id="1.10.287.130">
    <property type="match status" value="1"/>
</dbReference>
<dbReference type="InterPro" id="IPR005467">
    <property type="entry name" value="His_kinase_dom"/>
</dbReference>
<dbReference type="GO" id="GO:0000155">
    <property type="term" value="F:phosphorelay sensor kinase activity"/>
    <property type="evidence" value="ECO:0007669"/>
    <property type="project" value="InterPro"/>
</dbReference>
<dbReference type="RefSeq" id="WP_180943771.1">
    <property type="nucleotide sequence ID" value="NZ_CP041241.1"/>
</dbReference>
<dbReference type="SUPFAM" id="SSF55785">
    <property type="entry name" value="PYP-like sensor domain (PAS domain)"/>
    <property type="match status" value="1"/>
</dbReference>
<feature type="transmembrane region" description="Helical" evidence="14">
    <location>
        <begin position="157"/>
        <end position="177"/>
    </location>
</feature>
<evidence type="ECO:0000313" key="18">
    <source>
        <dbReference type="EMBL" id="QLL65310.1"/>
    </source>
</evidence>
<dbReference type="InterPro" id="IPR036890">
    <property type="entry name" value="HATPase_C_sf"/>
</dbReference>
<dbReference type="InterPro" id="IPR003594">
    <property type="entry name" value="HATPase_dom"/>
</dbReference>
<dbReference type="FunFam" id="3.30.450.20:FF:000099">
    <property type="entry name" value="Sensory box sensor histidine kinase"/>
    <property type="match status" value="1"/>
</dbReference>
<dbReference type="InterPro" id="IPR013655">
    <property type="entry name" value="PAS_fold_3"/>
</dbReference>
<dbReference type="EC" id="2.7.13.3" evidence="3"/>
<dbReference type="InterPro" id="IPR007895">
    <property type="entry name" value="MASE1"/>
</dbReference>
<protein>
    <recommendedName>
        <fullName evidence="3">histidine kinase</fullName>
        <ecNumber evidence="3">2.7.13.3</ecNumber>
    </recommendedName>
</protein>
<keyword evidence="9" id="KW-0418">Kinase</keyword>
<dbReference type="InterPro" id="IPR001610">
    <property type="entry name" value="PAC"/>
</dbReference>
<keyword evidence="10" id="KW-0067">ATP-binding</keyword>
<evidence type="ECO:0000256" key="7">
    <source>
        <dbReference type="ARBA" id="ARBA00022692"/>
    </source>
</evidence>
<dbReference type="GO" id="GO:0005886">
    <property type="term" value="C:plasma membrane"/>
    <property type="evidence" value="ECO:0007669"/>
    <property type="project" value="UniProtKB-SubCell"/>
</dbReference>
<evidence type="ECO:0000259" key="17">
    <source>
        <dbReference type="PROSITE" id="PS50113"/>
    </source>
</evidence>
<feature type="transmembrane region" description="Helical" evidence="14">
    <location>
        <begin position="232"/>
        <end position="257"/>
    </location>
</feature>
<keyword evidence="8" id="KW-0547">Nucleotide-binding</keyword>
<dbReference type="EMBL" id="CP041241">
    <property type="protein sequence ID" value="QLL65310.1"/>
    <property type="molecule type" value="Genomic_DNA"/>
</dbReference>
<dbReference type="PANTHER" id="PTHR43065">
    <property type="entry name" value="SENSOR HISTIDINE KINASE"/>
    <property type="match status" value="1"/>
</dbReference>
<feature type="domain" description="Histidine kinase" evidence="15">
    <location>
        <begin position="454"/>
        <end position="666"/>
    </location>
</feature>
<evidence type="ECO:0000256" key="4">
    <source>
        <dbReference type="ARBA" id="ARBA00022475"/>
    </source>
</evidence>
<evidence type="ECO:0000256" key="1">
    <source>
        <dbReference type="ARBA" id="ARBA00000085"/>
    </source>
</evidence>
<name>A0A859QRF7_9HYPH</name>
<dbReference type="PRINTS" id="PR00344">
    <property type="entry name" value="BCTRLSENSOR"/>
</dbReference>
<dbReference type="SUPFAM" id="SSF55874">
    <property type="entry name" value="ATPase domain of HSP90 chaperone/DNA topoisomerase II/histidine kinase"/>
    <property type="match status" value="1"/>
</dbReference>
<dbReference type="AlphaFoldDB" id="A0A859QRF7"/>
<feature type="transmembrane region" description="Helical" evidence="14">
    <location>
        <begin position="197"/>
        <end position="220"/>
    </location>
</feature>
<feature type="transmembrane region" description="Helical" evidence="14">
    <location>
        <begin position="83"/>
        <end position="108"/>
    </location>
</feature>
<feature type="domain" description="PAC" evidence="17">
    <location>
        <begin position="382"/>
        <end position="434"/>
    </location>
</feature>
<evidence type="ECO:0000259" key="15">
    <source>
        <dbReference type="PROSITE" id="PS50109"/>
    </source>
</evidence>
<dbReference type="Pfam" id="PF02518">
    <property type="entry name" value="HATPase_c"/>
    <property type="match status" value="1"/>
</dbReference>
<evidence type="ECO:0000256" key="9">
    <source>
        <dbReference type="ARBA" id="ARBA00022777"/>
    </source>
</evidence>
<dbReference type="Gene3D" id="3.30.565.10">
    <property type="entry name" value="Histidine kinase-like ATPase, C-terminal domain"/>
    <property type="match status" value="1"/>
</dbReference>
<evidence type="ECO:0000259" key="16">
    <source>
        <dbReference type="PROSITE" id="PS50112"/>
    </source>
</evidence>
<evidence type="ECO:0000256" key="12">
    <source>
        <dbReference type="ARBA" id="ARBA00023012"/>
    </source>
</evidence>
<dbReference type="SMART" id="SM00387">
    <property type="entry name" value="HATPase_c"/>
    <property type="match status" value="1"/>
</dbReference>
<dbReference type="CDD" id="cd00082">
    <property type="entry name" value="HisKA"/>
    <property type="match status" value="1"/>
</dbReference>
<keyword evidence="11 14" id="KW-1133">Transmembrane helix</keyword>